<dbReference type="SUPFAM" id="SSF52540">
    <property type="entry name" value="P-loop containing nucleoside triphosphate hydrolases"/>
    <property type="match status" value="1"/>
</dbReference>
<name>A0A6B3M2A7_9BACT</name>
<organism evidence="1 2">
    <name type="scientific">Pontibacter burrus</name>
    <dbReference type="NCBI Taxonomy" id="2704466"/>
    <lineage>
        <taxon>Bacteria</taxon>
        <taxon>Pseudomonadati</taxon>
        <taxon>Bacteroidota</taxon>
        <taxon>Cytophagia</taxon>
        <taxon>Cytophagales</taxon>
        <taxon>Hymenobacteraceae</taxon>
        <taxon>Pontibacter</taxon>
    </lineage>
</organism>
<dbReference type="InterPro" id="IPR027417">
    <property type="entry name" value="P-loop_NTPase"/>
</dbReference>
<sequence length="386" mass="44245">MRNNYTPSVNIIRDTDREVTYIPTPNAKRTVSQIIDDFRNGVRSFNLIGSYGTGKSSFLLALEQSLRGKRPYFNVPFIKDQTFGTLKLVGSYESIIESFASQLGVTATEDFTENIFTELISLYKSVGKNPLLFIVIDEFGKFLEYAAQNKPERELYFIQQLAELANDTKYNLVLITTIHQSFESYGFSLSDSQRQEWTKVKGRFRDVTFNEPVEQLLYLASEHIASVRKSETTYDNLDTALNLFIKSKAFNYNEGFSKELNLKIYPLDLLSANTLTLALQRYGQNERSLFSFLESTDHTSFAHHTSLQDPFYNLANVYDYLHFNFYSYLTSRFNNDFAAWASIKSSLEIVEREFAEDLAAYTKLIKAIGLINVFAASGAILDKAFW</sequence>
<proteinExistence type="predicted"/>
<dbReference type="AlphaFoldDB" id="A0A6B3M2A7"/>
<protein>
    <recommendedName>
        <fullName evidence="3">ATP-binding protein</fullName>
    </recommendedName>
</protein>
<gene>
    <name evidence="1" type="ORF">GXP69_18850</name>
</gene>
<dbReference type="Proteomes" id="UP000474777">
    <property type="component" value="Unassembled WGS sequence"/>
</dbReference>
<accession>A0A6B3M2A7</accession>
<feature type="non-terminal residue" evidence="1">
    <location>
        <position position="386"/>
    </location>
</feature>
<evidence type="ECO:0000313" key="1">
    <source>
        <dbReference type="EMBL" id="NEM99757.1"/>
    </source>
</evidence>
<dbReference type="EMBL" id="JAAGWD010000019">
    <property type="protein sequence ID" value="NEM99757.1"/>
    <property type="molecule type" value="Genomic_DNA"/>
</dbReference>
<reference evidence="1 2" key="1">
    <citation type="submission" date="2020-02" db="EMBL/GenBank/DDBJ databases">
        <authorList>
            <person name="Kim M.K."/>
        </authorList>
    </citation>
    <scope>NUCLEOTIDE SEQUENCE [LARGE SCALE GENOMIC DNA]</scope>
    <source>
        <strain evidence="1 2">BT327</strain>
    </source>
</reference>
<dbReference type="Gene3D" id="3.40.50.300">
    <property type="entry name" value="P-loop containing nucleotide triphosphate hydrolases"/>
    <property type="match status" value="1"/>
</dbReference>
<keyword evidence="2" id="KW-1185">Reference proteome</keyword>
<comment type="caution">
    <text evidence="1">The sequence shown here is derived from an EMBL/GenBank/DDBJ whole genome shotgun (WGS) entry which is preliminary data.</text>
</comment>
<evidence type="ECO:0008006" key="3">
    <source>
        <dbReference type="Google" id="ProtNLM"/>
    </source>
</evidence>
<evidence type="ECO:0000313" key="2">
    <source>
        <dbReference type="Proteomes" id="UP000474777"/>
    </source>
</evidence>